<organism evidence="14 15">
    <name type="scientific">Lentilactobacillus parafarraginis F0439</name>
    <dbReference type="NCBI Taxonomy" id="797515"/>
    <lineage>
        <taxon>Bacteria</taxon>
        <taxon>Bacillati</taxon>
        <taxon>Bacillota</taxon>
        <taxon>Bacilli</taxon>
        <taxon>Lactobacillales</taxon>
        <taxon>Lactobacillaceae</taxon>
        <taxon>Lentilactobacillus</taxon>
    </lineage>
</organism>
<dbReference type="GO" id="GO:0005886">
    <property type="term" value="C:plasma membrane"/>
    <property type="evidence" value="ECO:0007669"/>
    <property type="project" value="UniProtKB-SubCell"/>
</dbReference>
<dbReference type="NCBIfam" id="TIGR01494">
    <property type="entry name" value="ATPase_P-type"/>
    <property type="match status" value="2"/>
</dbReference>
<dbReference type="GO" id="GO:0019829">
    <property type="term" value="F:ATPase-coupled monoatomic cation transmembrane transporter activity"/>
    <property type="evidence" value="ECO:0007669"/>
    <property type="project" value="TreeGrafter"/>
</dbReference>
<dbReference type="STRING" id="797515.HMPREF9103_02922"/>
<dbReference type="Proteomes" id="UP000004625">
    <property type="component" value="Unassembled WGS sequence"/>
</dbReference>
<keyword evidence="8" id="KW-0460">Magnesium</keyword>
<name>G9ZT05_9LACO</name>
<keyword evidence="10 12" id="KW-1133">Transmembrane helix</keyword>
<evidence type="ECO:0000256" key="10">
    <source>
        <dbReference type="ARBA" id="ARBA00022989"/>
    </source>
</evidence>
<dbReference type="Gene3D" id="2.70.150.10">
    <property type="entry name" value="Calcium-transporting ATPase, cytoplasmic transduction domain A"/>
    <property type="match status" value="1"/>
</dbReference>
<comment type="caution">
    <text evidence="14">The sequence shown here is derived from an EMBL/GenBank/DDBJ whole genome shotgun (WGS) entry which is preliminary data.</text>
</comment>
<dbReference type="SUPFAM" id="SSF81660">
    <property type="entry name" value="Metal cation-transporting ATPase, ATP-binding domain N"/>
    <property type="match status" value="1"/>
</dbReference>
<dbReference type="InterPro" id="IPR008250">
    <property type="entry name" value="ATPase_P-typ_transduc_dom_A_sf"/>
</dbReference>
<keyword evidence="5 12" id="KW-0812">Transmembrane</keyword>
<keyword evidence="11 12" id="KW-0472">Membrane</keyword>
<dbReference type="Gene3D" id="3.40.1110.10">
    <property type="entry name" value="Calcium-transporting ATPase, cytoplasmic domain N"/>
    <property type="match status" value="1"/>
</dbReference>
<dbReference type="AlphaFoldDB" id="G9ZT05"/>
<dbReference type="SFLD" id="SFLDG00002">
    <property type="entry name" value="C1.7:_P-type_atpase_like"/>
    <property type="match status" value="1"/>
</dbReference>
<protein>
    <submittedName>
        <fullName evidence="14">Putative calcium-translocating P-type ATPase, PMCA-type</fullName>
    </submittedName>
</protein>
<comment type="subcellular location">
    <subcellularLocation>
        <location evidence="1">Cell membrane</location>
        <topology evidence="1">Multi-pass membrane protein</topology>
    </subcellularLocation>
</comment>
<evidence type="ECO:0000256" key="1">
    <source>
        <dbReference type="ARBA" id="ARBA00004651"/>
    </source>
</evidence>
<dbReference type="InterPro" id="IPR004014">
    <property type="entry name" value="ATPase_P-typ_cation-transptr_N"/>
</dbReference>
<dbReference type="InterPro" id="IPR036412">
    <property type="entry name" value="HAD-like_sf"/>
</dbReference>
<feature type="transmembrane region" description="Helical" evidence="12">
    <location>
        <begin position="294"/>
        <end position="318"/>
    </location>
</feature>
<evidence type="ECO:0000256" key="11">
    <source>
        <dbReference type="ARBA" id="ARBA00023136"/>
    </source>
</evidence>
<feature type="transmembrane region" description="Helical" evidence="12">
    <location>
        <begin position="839"/>
        <end position="859"/>
    </location>
</feature>
<dbReference type="InterPro" id="IPR023299">
    <property type="entry name" value="ATPase_P-typ_cyto_dom_N"/>
</dbReference>
<keyword evidence="6" id="KW-0547">Nucleotide-binding</keyword>
<accession>G9ZT05</accession>
<dbReference type="FunFam" id="3.40.50.1000:FF:000028">
    <property type="entry name" value="Calcium-transporting P-type ATPase, putative"/>
    <property type="match status" value="1"/>
</dbReference>
<dbReference type="GO" id="GO:0005524">
    <property type="term" value="F:ATP binding"/>
    <property type="evidence" value="ECO:0007669"/>
    <property type="project" value="UniProtKB-KW"/>
</dbReference>
<feature type="transmembrane region" description="Helical" evidence="12">
    <location>
        <begin position="804"/>
        <end position="827"/>
    </location>
</feature>
<proteinExistence type="inferred from homology"/>
<feature type="transmembrane region" description="Helical" evidence="12">
    <location>
        <begin position="880"/>
        <end position="899"/>
    </location>
</feature>
<dbReference type="InterPro" id="IPR023214">
    <property type="entry name" value="HAD_sf"/>
</dbReference>
<dbReference type="EMBL" id="AGEY01000197">
    <property type="protein sequence ID" value="EHL95722.1"/>
    <property type="molecule type" value="Genomic_DNA"/>
</dbReference>
<feature type="transmembrane region" description="Helical" evidence="12">
    <location>
        <begin position="911"/>
        <end position="927"/>
    </location>
</feature>
<dbReference type="PRINTS" id="PR00120">
    <property type="entry name" value="HATPASE"/>
</dbReference>
<keyword evidence="4" id="KW-0597">Phosphoprotein</keyword>
<feature type="transmembrane region" description="Helical" evidence="12">
    <location>
        <begin position="103"/>
        <end position="120"/>
    </location>
</feature>
<dbReference type="InterPro" id="IPR006068">
    <property type="entry name" value="ATPase_P-typ_cation-transptr_C"/>
</dbReference>
<evidence type="ECO:0000256" key="6">
    <source>
        <dbReference type="ARBA" id="ARBA00022741"/>
    </source>
</evidence>
<comment type="similarity">
    <text evidence="2">Belongs to the cation transport ATPase (P-type) (TC 3.A.3) family. Type IIA subfamily.</text>
</comment>
<dbReference type="Pfam" id="PF00689">
    <property type="entry name" value="Cation_ATPase_C"/>
    <property type="match status" value="1"/>
</dbReference>
<dbReference type="InterPro" id="IPR001757">
    <property type="entry name" value="P_typ_ATPase"/>
</dbReference>
<keyword evidence="3" id="KW-1003">Cell membrane</keyword>
<dbReference type="PRINTS" id="PR00119">
    <property type="entry name" value="CATATPASE"/>
</dbReference>
<evidence type="ECO:0000313" key="15">
    <source>
        <dbReference type="Proteomes" id="UP000004625"/>
    </source>
</evidence>
<dbReference type="FunFam" id="2.70.150.10:FF:000160">
    <property type="entry name" value="Sarcoplasmic/endoplasmic reticulum calcium ATPase 1"/>
    <property type="match status" value="1"/>
</dbReference>
<evidence type="ECO:0000256" key="8">
    <source>
        <dbReference type="ARBA" id="ARBA00022842"/>
    </source>
</evidence>
<dbReference type="PROSITE" id="PS00154">
    <property type="entry name" value="ATPASE_E1_E2"/>
    <property type="match status" value="1"/>
</dbReference>
<keyword evidence="7" id="KW-0067">ATP-binding</keyword>
<sequence>MMVLNTSQFSAIRGERMNKSELTQIDDVAKADLKQLLMQYHTSSNGLTSQAAADRLAQDGPNTIRNVKKRSEILVFIENFTSMMAILLWISGIIAMAAHMVELGIAIWAVNVINGCFSYWQQHAAQKATDSLKKMLPSYVKVRRDGQSLRVNTEDVVTGDLIELQAGDAVPADARIITSANLEIDESSLTGESVPVDKTPEYHHDQGEFSQDNMLFAGTVTTNGTALALVYATGMDTEFGRIATLTQGQKKVVYPLQRELNHLTRQLTIIAMVIGIAFFGLAIFFVHYPVANSFIFALGMIVAFIPEGLLPTVTLSLAQGTQRMAKRHALLKNLNSVETLGETTVICSDKTGTLTQNQMTVNHLWLAGNTYDVTGTGYVTNGKIMAGNQAVSLEQDSDLTTLIRIATLDNDTSVDEGTSNEKAKILGTPTEAALVILTRKAGEDRQALTKQFERLGELPFDSKRKLMSTITKTPAGNWLIYTKGALGSELAACDRILDKGVVRPLTEQDRQRIVAANEQYAREGLRSLAFSYREVTADDPLVGTKIADYTPQTAETHMVFVGLMVMSDPPRPEIYDAVQKCHRARIRIIMVTGDSPVTAKSIATKIGITSANARVISGDELDQLSDDELRQALKGEVIFARVAPEHKFRIVSMCQKNGEIVASTGDGVNDAPALKRADIGIAMGVTGTDVAKDAADMILTDDNFASIVSAIEEGRTVYSNLQKFLLYILNSNVPEAAPSVVFLLTRGLVPLPLTVMQILTVDLGTDLLPALGLGIEKPEPGMMDQPPRPQNSHLLNRQIIWKAFGLYGLVASIISTCAYFFVNYVHGWPNVALAASGSLYAQATTMTLGAIIFCQIAAAMNCRTQISSVFSVGLFSNRRIWLGIVVEIVLLGILMEVPLLQEIFNTAPLNSAEWLFLACIPIPLFLLEEGRKLLVRHLRVRSQS</sequence>
<dbReference type="Pfam" id="PF00690">
    <property type="entry name" value="Cation_ATPase_N"/>
    <property type="match status" value="1"/>
</dbReference>
<dbReference type="HOGENOM" id="CLU_002360_3_3_9"/>
<gene>
    <name evidence="14" type="ORF">HMPREF9103_02922</name>
</gene>
<keyword evidence="9" id="KW-1278">Translocase</keyword>
<evidence type="ECO:0000256" key="2">
    <source>
        <dbReference type="ARBA" id="ARBA00005675"/>
    </source>
</evidence>
<dbReference type="Pfam" id="PF08282">
    <property type="entry name" value="Hydrolase_3"/>
    <property type="match status" value="1"/>
</dbReference>
<evidence type="ECO:0000256" key="4">
    <source>
        <dbReference type="ARBA" id="ARBA00022553"/>
    </source>
</evidence>
<dbReference type="Gene3D" id="3.40.50.1000">
    <property type="entry name" value="HAD superfamily/HAD-like"/>
    <property type="match status" value="1"/>
</dbReference>
<evidence type="ECO:0000259" key="13">
    <source>
        <dbReference type="SMART" id="SM00831"/>
    </source>
</evidence>
<dbReference type="PANTHER" id="PTHR43294">
    <property type="entry name" value="SODIUM/POTASSIUM-TRANSPORTING ATPASE SUBUNIT ALPHA"/>
    <property type="match status" value="1"/>
</dbReference>
<dbReference type="SUPFAM" id="SSF81653">
    <property type="entry name" value="Calcium ATPase, transduction domain A"/>
    <property type="match status" value="1"/>
</dbReference>
<evidence type="ECO:0000313" key="14">
    <source>
        <dbReference type="EMBL" id="EHL95722.1"/>
    </source>
</evidence>
<feature type="domain" description="Cation-transporting P-type ATPase N-terminal" evidence="13">
    <location>
        <begin position="27"/>
        <end position="100"/>
    </location>
</feature>
<feature type="transmembrane region" description="Helical" evidence="12">
    <location>
        <begin position="267"/>
        <end position="288"/>
    </location>
</feature>
<evidence type="ECO:0000256" key="3">
    <source>
        <dbReference type="ARBA" id="ARBA00022475"/>
    </source>
</evidence>
<dbReference type="InterPro" id="IPR044492">
    <property type="entry name" value="P_typ_ATPase_HD_dom"/>
</dbReference>
<dbReference type="eggNOG" id="COG0474">
    <property type="taxonomic scope" value="Bacteria"/>
</dbReference>
<reference evidence="14 15" key="1">
    <citation type="submission" date="2011-09" db="EMBL/GenBank/DDBJ databases">
        <authorList>
            <person name="Weinstock G."/>
            <person name="Sodergren E."/>
            <person name="Clifton S."/>
            <person name="Fulton L."/>
            <person name="Fulton B."/>
            <person name="Courtney L."/>
            <person name="Fronick C."/>
            <person name="Harrison M."/>
            <person name="Strong C."/>
            <person name="Farmer C."/>
            <person name="Delahaunty K."/>
            <person name="Markovic C."/>
            <person name="Hall O."/>
            <person name="Minx P."/>
            <person name="Tomlinson C."/>
            <person name="Mitreva M."/>
            <person name="Hou S."/>
            <person name="Chen J."/>
            <person name="Wollam A."/>
            <person name="Pepin K.H."/>
            <person name="Johnson M."/>
            <person name="Bhonagiri V."/>
            <person name="Zhang X."/>
            <person name="Suruliraj S."/>
            <person name="Warren W."/>
            <person name="Chinwalla A."/>
            <person name="Mardis E.R."/>
            <person name="Wilson R.K."/>
        </authorList>
    </citation>
    <scope>NUCLEOTIDE SEQUENCE [LARGE SCALE GENOMIC DNA]</scope>
    <source>
        <strain evidence="14 15">F0439</strain>
    </source>
</reference>
<dbReference type="PATRIC" id="fig|797515.3.peg.2668"/>
<keyword evidence="15" id="KW-1185">Reference proteome</keyword>
<dbReference type="PANTHER" id="PTHR43294:SF21">
    <property type="entry name" value="CATION TRANSPORTING ATPASE"/>
    <property type="match status" value="1"/>
</dbReference>
<dbReference type="InterPro" id="IPR018303">
    <property type="entry name" value="ATPase_P-typ_P_site"/>
</dbReference>
<dbReference type="SFLD" id="SFLDF00027">
    <property type="entry name" value="p-type_atpase"/>
    <property type="match status" value="1"/>
</dbReference>
<dbReference type="InterPro" id="IPR059000">
    <property type="entry name" value="ATPase_P-type_domA"/>
</dbReference>
<evidence type="ECO:0000256" key="12">
    <source>
        <dbReference type="SAM" id="Phobius"/>
    </source>
</evidence>
<dbReference type="InterPro" id="IPR023298">
    <property type="entry name" value="ATPase_P-typ_TM_dom_sf"/>
</dbReference>
<evidence type="ECO:0000256" key="9">
    <source>
        <dbReference type="ARBA" id="ARBA00022967"/>
    </source>
</evidence>
<dbReference type="SUPFAM" id="SSF56784">
    <property type="entry name" value="HAD-like"/>
    <property type="match status" value="1"/>
</dbReference>
<dbReference type="SUPFAM" id="SSF81665">
    <property type="entry name" value="Calcium ATPase, transmembrane domain M"/>
    <property type="match status" value="1"/>
</dbReference>
<dbReference type="InterPro" id="IPR050510">
    <property type="entry name" value="Cation_transp_ATPase_P-type"/>
</dbReference>
<dbReference type="Pfam" id="PF00122">
    <property type="entry name" value="E1-E2_ATPase"/>
    <property type="match status" value="1"/>
</dbReference>
<dbReference type="GO" id="GO:1902600">
    <property type="term" value="P:proton transmembrane transport"/>
    <property type="evidence" value="ECO:0007669"/>
    <property type="project" value="TreeGrafter"/>
</dbReference>
<feature type="transmembrane region" description="Helical" evidence="12">
    <location>
        <begin position="73"/>
        <end position="97"/>
    </location>
</feature>
<dbReference type="Gene3D" id="1.20.1110.10">
    <property type="entry name" value="Calcium-transporting ATPase, transmembrane domain"/>
    <property type="match status" value="1"/>
</dbReference>
<evidence type="ECO:0000256" key="5">
    <source>
        <dbReference type="ARBA" id="ARBA00022692"/>
    </source>
</evidence>
<dbReference type="SMART" id="SM00831">
    <property type="entry name" value="Cation_ATPase_N"/>
    <property type="match status" value="1"/>
</dbReference>
<dbReference type="GO" id="GO:0016887">
    <property type="term" value="F:ATP hydrolysis activity"/>
    <property type="evidence" value="ECO:0007669"/>
    <property type="project" value="InterPro"/>
</dbReference>
<evidence type="ECO:0000256" key="7">
    <source>
        <dbReference type="ARBA" id="ARBA00022840"/>
    </source>
</evidence>
<dbReference type="FunFam" id="3.40.50.1000:FF:000001">
    <property type="entry name" value="Phospholipid-transporting ATPase IC"/>
    <property type="match status" value="1"/>
</dbReference>
<dbReference type="Pfam" id="PF13246">
    <property type="entry name" value="Cation_ATPase"/>
    <property type="match status" value="1"/>
</dbReference>
<dbReference type="SFLD" id="SFLDS00003">
    <property type="entry name" value="Haloacid_Dehalogenase"/>
    <property type="match status" value="1"/>
</dbReference>